<evidence type="ECO:0000256" key="1">
    <source>
        <dbReference type="SAM" id="MobiDB-lite"/>
    </source>
</evidence>
<feature type="compositionally biased region" description="Low complexity" evidence="1">
    <location>
        <begin position="1"/>
        <end position="14"/>
    </location>
</feature>
<dbReference type="HOGENOM" id="CLU_154144_0_0_1"/>
<reference evidence="2" key="1">
    <citation type="submission" date="2015-04" db="UniProtKB">
        <authorList>
            <consortium name="EnsemblPlants"/>
        </authorList>
    </citation>
    <scope>IDENTIFICATION</scope>
    <source>
        <strain evidence="2">SL10</strain>
    </source>
</reference>
<feature type="region of interest" description="Disordered" evidence="1">
    <location>
        <begin position="1"/>
        <end position="31"/>
    </location>
</feature>
<evidence type="ECO:0000313" key="2">
    <source>
        <dbReference type="EnsemblPlants" id="ONIVA01G13070.1"/>
    </source>
</evidence>
<evidence type="ECO:0000313" key="3">
    <source>
        <dbReference type="Proteomes" id="UP000006591"/>
    </source>
</evidence>
<proteinExistence type="predicted"/>
<protein>
    <submittedName>
        <fullName evidence="2">Uncharacterized protein</fullName>
    </submittedName>
</protein>
<dbReference type="Proteomes" id="UP000006591">
    <property type="component" value="Chromosome 1"/>
</dbReference>
<name>A0A0E0FJV5_ORYNI</name>
<organism evidence="2">
    <name type="scientific">Oryza nivara</name>
    <name type="common">Indian wild rice</name>
    <name type="synonym">Oryza sativa f. spontanea</name>
    <dbReference type="NCBI Taxonomy" id="4536"/>
    <lineage>
        <taxon>Eukaryota</taxon>
        <taxon>Viridiplantae</taxon>
        <taxon>Streptophyta</taxon>
        <taxon>Embryophyta</taxon>
        <taxon>Tracheophyta</taxon>
        <taxon>Spermatophyta</taxon>
        <taxon>Magnoliopsida</taxon>
        <taxon>Liliopsida</taxon>
        <taxon>Poales</taxon>
        <taxon>Poaceae</taxon>
        <taxon>BOP clade</taxon>
        <taxon>Oryzoideae</taxon>
        <taxon>Oryzeae</taxon>
        <taxon>Oryzinae</taxon>
        <taxon>Oryza</taxon>
    </lineage>
</organism>
<dbReference type="AlphaFoldDB" id="A0A0E0FJV5"/>
<dbReference type="EnsemblPlants" id="ONIVA01G13070.1">
    <property type="protein sequence ID" value="ONIVA01G13070.1"/>
    <property type="gene ID" value="ONIVA01G13070"/>
</dbReference>
<reference evidence="2" key="2">
    <citation type="submission" date="2018-04" db="EMBL/GenBank/DDBJ databases">
        <title>OnivRS2 (Oryza nivara Reference Sequence Version 2).</title>
        <authorList>
            <person name="Zhang J."/>
            <person name="Kudrna D."/>
            <person name="Lee S."/>
            <person name="Talag J."/>
            <person name="Rajasekar S."/>
            <person name="Welchert J."/>
            <person name="Hsing Y.-I."/>
            <person name="Wing R.A."/>
        </authorList>
    </citation>
    <scope>NUCLEOTIDE SEQUENCE [LARGE SCALE GENOMIC DNA]</scope>
</reference>
<dbReference type="Gramene" id="ONIVA01G13070.1">
    <property type="protein sequence ID" value="ONIVA01G13070.1"/>
    <property type="gene ID" value="ONIVA01G13070"/>
</dbReference>
<keyword evidence="3" id="KW-1185">Reference proteome</keyword>
<sequence>MESNVKQQQQQVGKGIKRKKGGGQEERQMHGWIIKGKVGGCNFQREKEKKAAYAHTHGVHWGSDRSLEWLEREREREREMQDTHGKRTNRQQRMSICQEGNVEWWTGWGWGFIRSCGRVRRPCLLGRQHLAGLG</sequence>
<accession>A0A0E0FJV5</accession>